<keyword evidence="4" id="KW-1185">Reference proteome</keyword>
<dbReference type="InterPro" id="IPR016186">
    <property type="entry name" value="C-type_lectin-like/link_sf"/>
</dbReference>
<dbReference type="CDD" id="cd00037">
    <property type="entry name" value="CLECT"/>
    <property type="match status" value="1"/>
</dbReference>
<evidence type="ECO:0000313" key="4">
    <source>
        <dbReference type="Proteomes" id="UP000008281"/>
    </source>
</evidence>
<proteinExistence type="predicted"/>
<evidence type="ECO:0000313" key="3">
    <source>
        <dbReference type="EMBL" id="EFO95244.1"/>
    </source>
</evidence>
<dbReference type="Proteomes" id="UP000008281">
    <property type="component" value="Unassembled WGS sequence"/>
</dbReference>
<dbReference type="PANTHER" id="PTHR23062:SF3">
    <property type="entry name" value="ANF_RECEPTOR DOMAIN-CONTAINING PROTEIN-RELATED"/>
    <property type="match status" value="1"/>
</dbReference>
<dbReference type="FunCoup" id="E3LIX0">
    <property type="interactions" value="27"/>
</dbReference>
<dbReference type="PROSITE" id="PS50041">
    <property type="entry name" value="C_TYPE_LECTIN_2"/>
    <property type="match status" value="1"/>
</dbReference>
<accession>E3LIX0</accession>
<protein>
    <recommendedName>
        <fullName evidence="2">C-type lectin domain-containing protein</fullName>
    </recommendedName>
</protein>
<dbReference type="STRING" id="31234.E3LIX0"/>
<evidence type="ECO:0000256" key="1">
    <source>
        <dbReference type="SAM" id="SignalP"/>
    </source>
</evidence>
<gene>
    <name evidence="3" type="ORF">CRE_09034</name>
</gene>
<feature type="signal peptide" evidence="1">
    <location>
        <begin position="1"/>
        <end position="18"/>
    </location>
</feature>
<dbReference type="Gene3D" id="3.10.100.10">
    <property type="entry name" value="Mannose-Binding Protein A, subunit A"/>
    <property type="match status" value="1"/>
</dbReference>
<dbReference type="Pfam" id="PF00059">
    <property type="entry name" value="Lectin_C"/>
    <property type="match status" value="1"/>
</dbReference>
<dbReference type="AlphaFoldDB" id="E3LIX0"/>
<dbReference type="InterPro" id="IPR016187">
    <property type="entry name" value="CTDL_fold"/>
</dbReference>
<dbReference type="InterPro" id="IPR001304">
    <property type="entry name" value="C-type_lectin-like"/>
</dbReference>
<dbReference type="HOGENOM" id="CLU_046757_0_0_1"/>
<dbReference type="EMBL" id="DS268409">
    <property type="protein sequence ID" value="EFO95244.1"/>
    <property type="molecule type" value="Genomic_DNA"/>
</dbReference>
<name>E3LIX0_CAERE</name>
<dbReference type="GO" id="GO:0045087">
    <property type="term" value="P:innate immune response"/>
    <property type="evidence" value="ECO:0007669"/>
    <property type="project" value="TreeGrafter"/>
</dbReference>
<dbReference type="Pfam" id="PF23673">
    <property type="entry name" value="DUF7154"/>
    <property type="match status" value="1"/>
</dbReference>
<sequence>MFLLGLLLLNLFGNHSAAGTGPTCPDGFTLLNDSKCVKLYETAMTYAKAVKTCRSIIKGDIVSVHKNTDNQALLNLINSHHSVRPIWLGLTCVTSNPNSCSWDDNSGAASYYNNFAKCKPIFYKSNPRIPRFPANPNLSAGKNVYMLVSGSSTGKWISADGNLVSLSFVCETPSSLVPDDESCSPASPTTFLFAYSNDLNPTDVLEVWSHFDQHREEISNKSVVFANVRFDLRKAEDIFYHTNFSDVMDSVEAHLPDSDLGFTDVGTGSDILSIIQKFIYDGQKAPICGSAMLILLKRYPNEQNIDDIVSKLRKHHIYIYVVTHEVPSGGLYSQTMYDIATRTNGYCSFGIDQNFLYVRMKTLLKKNQHFFFQAATNGGAYYSHYLFYSTNIPVSGKNGTVALPLMTVPDLETDYLIMTIQDHGPLTSFIRQEIDWNAVGTDLSGGEAENIWDFGWVKGNGTFYELSWQPRANYVYNMTFSYAFTDRSSQVLQFRAFTEDENVINTWIPYDN</sequence>
<organism evidence="4">
    <name type="scientific">Caenorhabditis remanei</name>
    <name type="common">Caenorhabditis vulgaris</name>
    <dbReference type="NCBI Taxonomy" id="31234"/>
    <lineage>
        <taxon>Eukaryota</taxon>
        <taxon>Metazoa</taxon>
        <taxon>Ecdysozoa</taxon>
        <taxon>Nematoda</taxon>
        <taxon>Chromadorea</taxon>
        <taxon>Rhabditida</taxon>
        <taxon>Rhabditina</taxon>
        <taxon>Rhabditomorpha</taxon>
        <taxon>Rhabditoidea</taxon>
        <taxon>Rhabditidae</taxon>
        <taxon>Peloderinae</taxon>
        <taxon>Caenorhabditis</taxon>
    </lineage>
</organism>
<reference evidence="3" key="1">
    <citation type="submission" date="2007-07" db="EMBL/GenBank/DDBJ databases">
        <title>PCAP assembly of the Caenorhabditis remanei genome.</title>
        <authorList>
            <consortium name="The Caenorhabditis remanei Sequencing Consortium"/>
            <person name="Wilson R.K."/>
        </authorList>
    </citation>
    <scope>NUCLEOTIDE SEQUENCE [LARGE SCALE GENOMIC DNA]</scope>
    <source>
        <strain evidence="3">PB4641</strain>
    </source>
</reference>
<feature type="chain" id="PRO_5003175001" description="C-type lectin domain-containing protein" evidence="1">
    <location>
        <begin position="19"/>
        <end position="512"/>
    </location>
</feature>
<dbReference type="PANTHER" id="PTHR23062">
    <property type="entry name" value="HYPOTHETICAL PROTEIN C.ELEGANS"/>
    <property type="match status" value="1"/>
</dbReference>
<dbReference type="SMART" id="SM00034">
    <property type="entry name" value="CLECT"/>
    <property type="match status" value="1"/>
</dbReference>
<dbReference type="OrthoDB" id="418245at2759"/>
<evidence type="ECO:0000259" key="2">
    <source>
        <dbReference type="PROSITE" id="PS50041"/>
    </source>
</evidence>
<keyword evidence="1" id="KW-0732">Signal</keyword>
<dbReference type="eggNOG" id="KOG4297">
    <property type="taxonomic scope" value="Eukaryota"/>
</dbReference>
<dbReference type="SUPFAM" id="SSF56436">
    <property type="entry name" value="C-type lectin-like"/>
    <property type="match status" value="1"/>
</dbReference>
<dbReference type="InterPro" id="IPR055578">
    <property type="entry name" value="DUF7154"/>
</dbReference>
<dbReference type="InParanoid" id="E3LIX0"/>
<feature type="domain" description="C-type lectin" evidence="2">
    <location>
        <begin position="32"/>
        <end position="156"/>
    </location>
</feature>